<evidence type="ECO:0000313" key="1">
    <source>
        <dbReference type="EMBL" id="MCF7223505.1"/>
    </source>
</evidence>
<reference evidence="1 2" key="1">
    <citation type="submission" date="2022-01" db="EMBL/GenBank/DDBJ databases">
        <title>Lysobacter chinensis sp. nov., a bacterium isolated from cow dung compost.</title>
        <authorList>
            <person name="Liu Y."/>
        </authorList>
    </citation>
    <scope>NUCLEOTIDE SEQUENCE [LARGE SCALE GENOMIC DNA]</scope>
    <source>
        <strain evidence="1 2">TLK-CK17</strain>
    </source>
</reference>
<protein>
    <submittedName>
        <fullName evidence="1">YdbL family protein</fullName>
    </submittedName>
</protein>
<dbReference type="RefSeq" id="WP_237056553.1">
    <property type="nucleotide sequence ID" value="NZ_JAKJPO010000016.1"/>
</dbReference>
<reference evidence="1 2" key="3">
    <citation type="submission" date="2022-01" db="EMBL/GenBank/DDBJ databases">
        <authorList>
            <person name="Zhou L.Y."/>
        </authorList>
    </citation>
    <scope>NUCLEOTIDE SEQUENCE [LARGE SCALE GENOMIC DNA]</scope>
    <source>
        <strain evidence="1 2">TLK-CK17</strain>
    </source>
</reference>
<gene>
    <name evidence="1" type="ORF">L3V18_17230</name>
</gene>
<proteinExistence type="predicted"/>
<dbReference type="Proteomes" id="UP001430796">
    <property type="component" value="Unassembled WGS sequence"/>
</dbReference>
<dbReference type="InterPro" id="IPR008309">
    <property type="entry name" value="YdbL"/>
</dbReference>
<dbReference type="Pfam" id="PF07027">
    <property type="entry name" value="DUF1318"/>
    <property type="match status" value="1"/>
</dbReference>
<accession>A0ABS9HZ79</accession>
<evidence type="ECO:0000313" key="2">
    <source>
        <dbReference type="Proteomes" id="UP001430796"/>
    </source>
</evidence>
<organism evidence="1 2">
    <name type="scientific">Marilutibacter chinensis</name>
    <dbReference type="NCBI Taxonomy" id="2912247"/>
    <lineage>
        <taxon>Bacteria</taxon>
        <taxon>Pseudomonadati</taxon>
        <taxon>Pseudomonadota</taxon>
        <taxon>Gammaproteobacteria</taxon>
        <taxon>Lysobacterales</taxon>
        <taxon>Lysobacteraceae</taxon>
        <taxon>Marilutibacter</taxon>
    </lineage>
</organism>
<sequence length="218" mass="23268">MRRWLGLPVAAVMLTACVTINVYFPAAEAREAAEEFVEKVIGDEAAAPEPVPEGEGGQSASLKPASLAPAIGPGPVAGLLAQAGEVDWWALAGIGGARAQGQPDITIRTPAIQAIQARMASRFDSQLRAGFDAGALGFAADGTIVVRDASKLPLKDRVAINQAVADDNRDRKAVYREVAVANGHPEWEPQIREVFARQWIASARKGWWYQSGGSWKQK</sequence>
<dbReference type="PROSITE" id="PS51257">
    <property type="entry name" value="PROKAR_LIPOPROTEIN"/>
    <property type="match status" value="1"/>
</dbReference>
<keyword evidence="2" id="KW-1185">Reference proteome</keyword>
<reference evidence="2" key="2">
    <citation type="submission" date="2022-01" db="EMBL/GenBank/DDBJ databases">
        <title>Lysobacter chinensis sp. nov., a bacterium isolated from cow dung compost.</title>
        <authorList>
            <person name="Zhou L.Y."/>
        </authorList>
    </citation>
    <scope>NUCLEOTIDE SEQUENCE [LARGE SCALE GENOMIC DNA]</scope>
    <source>
        <strain evidence="2">TLK-CK17</strain>
    </source>
</reference>
<comment type="caution">
    <text evidence="1">The sequence shown here is derived from an EMBL/GenBank/DDBJ whole genome shotgun (WGS) entry which is preliminary data.</text>
</comment>
<dbReference type="EMBL" id="JAKJPO010000016">
    <property type="protein sequence ID" value="MCF7223505.1"/>
    <property type="molecule type" value="Genomic_DNA"/>
</dbReference>
<name>A0ABS9HZ79_9GAMM</name>